<sequence>MATLYLRDLSDETVTELKIRAARNHQSLQAYTRALLEREVAAPALDDVLARIEAQVSARLSTEDVLDDIEQGRRHH</sequence>
<feature type="domain" description="Antitoxin FitA-like ribbon-helix-helix" evidence="1">
    <location>
        <begin position="2"/>
        <end position="40"/>
    </location>
</feature>
<accession>A0A1Q4V023</accession>
<dbReference type="SUPFAM" id="SSF47598">
    <property type="entry name" value="Ribbon-helix-helix"/>
    <property type="match status" value="1"/>
</dbReference>
<dbReference type="InterPro" id="IPR053853">
    <property type="entry name" value="FitA-like_RHH"/>
</dbReference>
<dbReference type="Gene3D" id="1.10.1220.10">
    <property type="entry name" value="Met repressor-like"/>
    <property type="match status" value="1"/>
</dbReference>
<organism evidence="2 3">
    <name type="scientific">Streptomyces uncialis</name>
    <dbReference type="NCBI Taxonomy" id="1048205"/>
    <lineage>
        <taxon>Bacteria</taxon>
        <taxon>Bacillati</taxon>
        <taxon>Actinomycetota</taxon>
        <taxon>Actinomycetes</taxon>
        <taxon>Kitasatosporales</taxon>
        <taxon>Streptomycetaceae</taxon>
        <taxon>Streptomyces</taxon>
    </lineage>
</organism>
<keyword evidence="3" id="KW-1185">Reference proteome</keyword>
<dbReference type="Pfam" id="PF22513">
    <property type="entry name" value="FitA-like_RHH"/>
    <property type="match status" value="1"/>
</dbReference>
<dbReference type="InterPro" id="IPR010985">
    <property type="entry name" value="Ribbon_hlx_hlx"/>
</dbReference>
<proteinExistence type="predicted"/>
<dbReference type="RefSeq" id="WP_073793855.1">
    <property type="nucleotide sequence ID" value="NZ_CP108638.1"/>
</dbReference>
<dbReference type="Proteomes" id="UP000186455">
    <property type="component" value="Unassembled WGS sequence"/>
</dbReference>
<reference evidence="2 3" key="1">
    <citation type="submission" date="2015-06" db="EMBL/GenBank/DDBJ databases">
        <title>Cloning and characterization of the uncialamcin biosynthetic gene cluster.</title>
        <authorList>
            <person name="Yan X."/>
            <person name="Huang T."/>
            <person name="Ge H."/>
            <person name="Shen B."/>
        </authorList>
    </citation>
    <scope>NUCLEOTIDE SEQUENCE [LARGE SCALE GENOMIC DNA]</scope>
    <source>
        <strain evidence="2 3">DCA2648</strain>
    </source>
</reference>
<dbReference type="STRING" id="1048205.AB852_32535"/>
<dbReference type="InterPro" id="IPR013321">
    <property type="entry name" value="Arc_rbn_hlx_hlx"/>
</dbReference>
<evidence type="ECO:0000313" key="3">
    <source>
        <dbReference type="Proteomes" id="UP000186455"/>
    </source>
</evidence>
<dbReference type="GO" id="GO:0006355">
    <property type="term" value="P:regulation of DNA-templated transcription"/>
    <property type="evidence" value="ECO:0007669"/>
    <property type="project" value="InterPro"/>
</dbReference>
<dbReference type="AlphaFoldDB" id="A0A1Q4V023"/>
<evidence type="ECO:0000259" key="1">
    <source>
        <dbReference type="Pfam" id="PF22513"/>
    </source>
</evidence>
<evidence type="ECO:0000313" key="2">
    <source>
        <dbReference type="EMBL" id="OKH91174.1"/>
    </source>
</evidence>
<gene>
    <name evidence="2" type="ORF">AB852_32535</name>
</gene>
<name>A0A1Q4V023_9ACTN</name>
<comment type="caution">
    <text evidence="2">The sequence shown here is derived from an EMBL/GenBank/DDBJ whole genome shotgun (WGS) entry which is preliminary data.</text>
</comment>
<dbReference type="GeneID" id="96794819"/>
<dbReference type="EMBL" id="LFBV01000010">
    <property type="protein sequence ID" value="OKH91174.1"/>
    <property type="molecule type" value="Genomic_DNA"/>
</dbReference>
<protein>
    <recommendedName>
        <fullName evidence="1">Antitoxin FitA-like ribbon-helix-helix domain-containing protein</fullName>
    </recommendedName>
</protein>